<accession>A0A2K8SHH9</accession>
<protein>
    <submittedName>
        <fullName evidence="2">Uncharacterized protein</fullName>
    </submittedName>
</protein>
<reference evidence="2 3" key="1">
    <citation type="submission" date="2017-11" db="EMBL/GenBank/DDBJ databases">
        <title>Complete genome of a free-living desiccation-tolerant cyanobacterium and its photosynthetic adaptation to extreme terrestrial habitat.</title>
        <authorList>
            <person name="Shang J."/>
        </authorList>
    </citation>
    <scope>NUCLEOTIDE SEQUENCE [LARGE SCALE GENOMIC DNA]</scope>
    <source>
        <strain evidence="2 3">CCNUN1</strain>
    </source>
</reference>
<proteinExistence type="predicted"/>
<dbReference type="AlphaFoldDB" id="A0A2K8SHH9"/>
<dbReference type="Proteomes" id="UP000232003">
    <property type="component" value="Chromosome"/>
</dbReference>
<name>A0A2K8SHH9_9NOSO</name>
<evidence type="ECO:0000313" key="2">
    <source>
        <dbReference type="EMBL" id="AUB34877.1"/>
    </source>
</evidence>
<gene>
    <name evidence="2" type="ORF">COO91_00715</name>
</gene>
<evidence type="ECO:0000256" key="1">
    <source>
        <dbReference type="SAM" id="Phobius"/>
    </source>
</evidence>
<keyword evidence="1" id="KW-1133">Transmembrane helix</keyword>
<organism evidence="2 3">
    <name type="scientific">Nostoc flagelliforme CCNUN1</name>
    <dbReference type="NCBI Taxonomy" id="2038116"/>
    <lineage>
        <taxon>Bacteria</taxon>
        <taxon>Bacillati</taxon>
        <taxon>Cyanobacteriota</taxon>
        <taxon>Cyanophyceae</taxon>
        <taxon>Nostocales</taxon>
        <taxon>Nostocaceae</taxon>
        <taxon>Nostoc</taxon>
    </lineage>
</organism>
<sequence length="40" mass="4645">MIIRIDFFQNFSGMILPLLFSSIALPLRQIQTLNYTVTNN</sequence>
<dbReference type="KEGG" id="nfl:COO91_00715"/>
<keyword evidence="1" id="KW-0812">Transmembrane</keyword>
<dbReference type="EMBL" id="CP024785">
    <property type="protein sequence ID" value="AUB34877.1"/>
    <property type="molecule type" value="Genomic_DNA"/>
</dbReference>
<keyword evidence="1" id="KW-0472">Membrane</keyword>
<keyword evidence="3" id="KW-1185">Reference proteome</keyword>
<feature type="transmembrane region" description="Helical" evidence="1">
    <location>
        <begin position="7"/>
        <end position="27"/>
    </location>
</feature>
<evidence type="ECO:0000313" key="3">
    <source>
        <dbReference type="Proteomes" id="UP000232003"/>
    </source>
</evidence>